<dbReference type="PANTHER" id="PTHR43194:SF2">
    <property type="entry name" value="PEROXISOMAL MEMBRANE PROTEIN LPX1"/>
    <property type="match status" value="1"/>
</dbReference>
<dbReference type="SUPFAM" id="SSF53474">
    <property type="entry name" value="alpha/beta-Hydrolases"/>
    <property type="match status" value="1"/>
</dbReference>
<dbReference type="PRINTS" id="PR00793">
    <property type="entry name" value="PROAMNOPTASE"/>
</dbReference>
<dbReference type="Gene3D" id="3.40.50.1820">
    <property type="entry name" value="alpha/beta hydrolase"/>
    <property type="match status" value="1"/>
</dbReference>
<gene>
    <name evidence="4" type="ORF">M5X19_27730</name>
</gene>
<comment type="caution">
    <text evidence="4">The sequence shown here is derived from an EMBL/GenBank/DDBJ whole genome shotgun (WGS) entry which is preliminary data.</text>
</comment>
<dbReference type="Pfam" id="PF00561">
    <property type="entry name" value="Abhydrolase_1"/>
    <property type="match status" value="1"/>
</dbReference>
<dbReference type="InterPro" id="IPR002410">
    <property type="entry name" value="Peptidase_S33"/>
</dbReference>
<dbReference type="EMBL" id="JAMDMX010000107">
    <property type="protein sequence ID" value="MCY9696666.1"/>
    <property type="molecule type" value="Genomic_DNA"/>
</dbReference>
<keyword evidence="5" id="KW-1185">Reference proteome</keyword>
<organism evidence="4 5">
    <name type="scientific">Paenibacillus alginolyticus</name>
    <dbReference type="NCBI Taxonomy" id="59839"/>
    <lineage>
        <taxon>Bacteria</taxon>
        <taxon>Bacillati</taxon>
        <taxon>Bacillota</taxon>
        <taxon>Bacilli</taxon>
        <taxon>Bacillales</taxon>
        <taxon>Paenibacillaceae</taxon>
        <taxon>Paenibacillus</taxon>
    </lineage>
</organism>
<reference evidence="4 5" key="1">
    <citation type="submission" date="2022-05" db="EMBL/GenBank/DDBJ databases">
        <title>Genome Sequencing of Bee-Associated Microbes.</title>
        <authorList>
            <person name="Dunlap C."/>
        </authorList>
    </citation>
    <scope>NUCLEOTIDE SEQUENCE [LARGE SCALE GENOMIC DNA]</scope>
    <source>
        <strain evidence="4 5">NRRL B-14421</strain>
    </source>
</reference>
<accession>A0ABT4GKN2</accession>
<dbReference type="RefSeq" id="WP_268617697.1">
    <property type="nucleotide sequence ID" value="NZ_JAMDMX010000107.1"/>
</dbReference>
<evidence type="ECO:0000256" key="1">
    <source>
        <dbReference type="ARBA" id="ARBA00010088"/>
    </source>
</evidence>
<dbReference type="GO" id="GO:0016787">
    <property type="term" value="F:hydrolase activity"/>
    <property type="evidence" value="ECO:0007669"/>
    <property type="project" value="UniProtKB-KW"/>
</dbReference>
<protein>
    <submittedName>
        <fullName evidence="4">Alpha/beta hydrolase</fullName>
    </submittedName>
</protein>
<dbReference type="InterPro" id="IPR000073">
    <property type="entry name" value="AB_hydrolase_1"/>
</dbReference>
<keyword evidence="2 4" id="KW-0378">Hydrolase</keyword>
<dbReference type="InterPro" id="IPR029058">
    <property type="entry name" value="AB_hydrolase_fold"/>
</dbReference>
<dbReference type="PANTHER" id="PTHR43194">
    <property type="entry name" value="HYDROLASE ALPHA/BETA FOLD FAMILY"/>
    <property type="match status" value="1"/>
</dbReference>
<proteinExistence type="inferred from homology"/>
<evidence type="ECO:0000313" key="5">
    <source>
        <dbReference type="Proteomes" id="UP001527099"/>
    </source>
</evidence>
<feature type="domain" description="AB hydrolase-1" evidence="3">
    <location>
        <begin position="57"/>
        <end position="323"/>
    </location>
</feature>
<sequence length="358" mass="40579">MNKKHLVWDLLLRKLNQRKNAKRLNIHTPNGIALERFIPIGGIEQWITIRGEDRSNPVLFFIHGGPASTYTVFSPLLRSWEKYFTIVQWDQRGAGKTFRRNGKNGSGEITFDRLAHDGLEVAEFLCKHLNQEKIILVGSSAGSIIGVKMVKRRPDLFHAYVGTDQNVGPDPDHLSYQMTLEGLRAAGNKKGMQAIERIGADTLKWSRKDFDERNQWIIKSTTTVPNMIMDIMLPAILSSPGHTLRDIIDIFKGMNFSLDFLFDELMAFDIRNLGLEFDIPVFIFQGDTDSITPTALAQAYFDEVRAPHKEIVLIQNAGHLAAFARTEQFLDELRIRISPIVDSASKKDDISLHLVKPI</sequence>
<comment type="similarity">
    <text evidence="1">Belongs to the peptidase S33 family.</text>
</comment>
<dbReference type="InterPro" id="IPR050228">
    <property type="entry name" value="Carboxylesterase_BioH"/>
</dbReference>
<evidence type="ECO:0000256" key="2">
    <source>
        <dbReference type="ARBA" id="ARBA00022801"/>
    </source>
</evidence>
<evidence type="ECO:0000259" key="3">
    <source>
        <dbReference type="Pfam" id="PF00561"/>
    </source>
</evidence>
<name>A0ABT4GKN2_9BACL</name>
<dbReference type="Proteomes" id="UP001527099">
    <property type="component" value="Unassembled WGS sequence"/>
</dbReference>
<evidence type="ECO:0000313" key="4">
    <source>
        <dbReference type="EMBL" id="MCY9696666.1"/>
    </source>
</evidence>